<name>A0A0A7GIT6_GEOAI</name>
<feature type="transmembrane region" description="Helical" evidence="6">
    <location>
        <begin position="123"/>
        <end position="140"/>
    </location>
</feature>
<dbReference type="GO" id="GO:0005886">
    <property type="term" value="C:plasma membrane"/>
    <property type="evidence" value="ECO:0007669"/>
    <property type="project" value="UniProtKB-SubCell"/>
</dbReference>
<feature type="transmembrane region" description="Helical" evidence="6">
    <location>
        <begin position="272"/>
        <end position="287"/>
    </location>
</feature>
<dbReference type="STRING" id="565033.GACE_1814"/>
<evidence type="ECO:0000313" key="7">
    <source>
        <dbReference type="EMBL" id="AIY90842.1"/>
    </source>
</evidence>
<dbReference type="AlphaFoldDB" id="A0A0A7GIT6"/>
<evidence type="ECO:0000256" key="6">
    <source>
        <dbReference type="SAM" id="Phobius"/>
    </source>
</evidence>
<dbReference type="PANTHER" id="PTHR30482:SF1">
    <property type="entry name" value="BRANCHED-CHAIN AMINO ACID TRANSPORT PERMEASE PROTEIN LIVM-RELATED"/>
    <property type="match status" value="1"/>
</dbReference>
<dbReference type="CDD" id="cd06581">
    <property type="entry name" value="TM_PBP1_LivM_like"/>
    <property type="match status" value="1"/>
</dbReference>
<dbReference type="Proteomes" id="UP000030624">
    <property type="component" value="Chromosome"/>
</dbReference>
<evidence type="ECO:0000256" key="4">
    <source>
        <dbReference type="ARBA" id="ARBA00022989"/>
    </source>
</evidence>
<dbReference type="KEGG" id="gac:GACE_1814"/>
<evidence type="ECO:0000256" key="3">
    <source>
        <dbReference type="ARBA" id="ARBA00022692"/>
    </source>
</evidence>
<comment type="subcellular location">
    <subcellularLocation>
        <location evidence="1">Cell membrane</location>
        <topology evidence="1">Multi-pass membrane protein</topology>
    </subcellularLocation>
</comment>
<evidence type="ECO:0000313" key="8">
    <source>
        <dbReference type="Proteomes" id="UP000030624"/>
    </source>
</evidence>
<feature type="transmembrane region" description="Helical" evidence="6">
    <location>
        <begin position="168"/>
        <end position="185"/>
    </location>
</feature>
<feature type="transmembrane region" description="Helical" evidence="6">
    <location>
        <begin position="83"/>
        <end position="114"/>
    </location>
</feature>
<dbReference type="InterPro" id="IPR043428">
    <property type="entry name" value="LivM-like"/>
</dbReference>
<protein>
    <submittedName>
        <fullName evidence="7">Branched-chain amino acid transport system permease protein LivM</fullName>
    </submittedName>
</protein>
<feature type="transmembrane region" description="Helical" evidence="6">
    <location>
        <begin position="221"/>
        <end position="239"/>
    </location>
</feature>
<organism evidence="7 8">
    <name type="scientific">Geoglobus acetivorans</name>
    <dbReference type="NCBI Taxonomy" id="565033"/>
    <lineage>
        <taxon>Archaea</taxon>
        <taxon>Methanobacteriati</taxon>
        <taxon>Methanobacteriota</taxon>
        <taxon>Archaeoglobi</taxon>
        <taxon>Archaeoglobales</taxon>
        <taxon>Archaeoglobaceae</taxon>
        <taxon>Geoglobus</taxon>
    </lineage>
</organism>
<keyword evidence="5 6" id="KW-0472">Membrane</keyword>
<evidence type="ECO:0000256" key="5">
    <source>
        <dbReference type="ARBA" id="ARBA00023136"/>
    </source>
</evidence>
<dbReference type="PANTHER" id="PTHR30482">
    <property type="entry name" value="HIGH-AFFINITY BRANCHED-CHAIN AMINO ACID TRANSPORT SYSTEM PERMEASE"/>
    <property type="match status" value="1"/>
</dbReference>
<evidence type="ECO:0000256" key="1">
    <source>
        <dbReference type="ARBA" id="ARBA00004651"/>
    </source>
</evidence>
<dbReference type="RefSeq" id="WP_048092825.1">
    <property type="nucleotide sequence ID" value="NZ_CP009552.1"/>
</dbReference>
<evidence type="ECO:0000256" key="2">
    <source>
        <dbReference type="ARBA" id="ARBA00022475"/>
    </source>
</evidence>
<reference evidence="7 8" key="1">
    <citation type="journal article" date="2015" name="Appl. Environ. Microbiol.">
        <title>The Geoglobus acetivorans genome: Fe(III) reduction, acetate utilization, autotrophic growth, and degradation of aromatic compounds in a hyperthermophilic archaeon.</title>
        <authorList>
            <person name="Mardanov A.V."/>
            <person name="Slododkina G.B."/>
            <person name="Slobodkin A.I."/>
            <person name="Beletsky A.V."/>
            <person name="Gavrilov S.N."/>
            <person name="Kublanov I.V."/>
            <person name="Bonch-Osmolovskaya E.A."/>
            <person name="Skryabin K.G."/>
            <person name="Ravin N.V."/>
        </authorList>
    </citation>
    <scope>NUCLEOTIDE SEQUENCE [LARGE SCALE GENOMIC DNA]</scope>
    <source>
        <strain evidence="7 8">SBH6</strain>
    </source>
</reference>
<dbReference type="HOGENOM" id="CLU_031365_1_0_2"/>
<feature type="transmembrane region" description="Helical" evidence="6">
    <location>
        <begin position="307"/>
        <end position="323"/>
    </location>
</feature>
<keyword evidence="3 6" id="KW-0812">Transmembrane</keyword>
<feature type="transmembrane region" description="Helical" evidence="6">
    <location>
        <begin position="40"/>
        <end position="63"/>
    </location>
</feature>
<dbReference type="eggNOG" id="arCOG01273">
    <property type="taxonomic scope" value="Archaea"/>
</dbReference>
<dbReference type="GeneID" id="24798391"/>
<accession>A0A0A7GIT6</accession>
<dbReference type="InterPro" id="IPR001851">
    <property type="entry name" value="ABC_transp_permease"/>
</dbReference>
<dbReference type="Pfam" id="PF02653">
    <property type="entry name" value="BPD_transp_2"/>
    <property type="match status" value="1"/>
</dbReference>
<dbReference type="GO" id="GO:0015658">
    <property type="term" value="F:branched-chain amino acid transmembrane transporter activity"/>
    <property type="evidence" value="ECO:0007669"/>
    <property type="project" value="InterPro"/>
</dbReference>
<dbReference type="EMBL" id="CP009552">
    <property type="protein sequence ID" value="AIY90842.1"/>
    <property type="molecule type" value="Genomic_DNA"/>
</dbReference>
<feature type="transmembrane region" description="Helical" evidence="6">
    <location>
        <begin position="6"/>
        <end position="28"/>
    </location>
</feature>
<keyword evidence="2" id="KW-1003">Cell membrane</keyword>
<gene>
    <name evidence="7" type="ORF">GACE_1814</name>
</gene>
<keyword evidence="4 6" id="KW-1133">Transmembrane helix</keyword>
<proteinExistence type="predicted"/>
<sequence>MALETLISSILLWFGIYSIIALSLNIEYGYGGIPNFGKALAVLIGAFTAGAIVNRILISAFSIKGDTITQASGFMKSVVDEVIAANPAFGIGLLLFSLALAGLVGAAIGGLFILPSAKLESDYLAITLLAIAEIMFMIAYNNTALVGGYYGAPVPDVLAFVSGSVREWVFVGLILFFALITYLFLERALNSPYGRLLRAMREDAVALQFSGKDIMWVRIKTLAFSSAVASMAGVLYSYYAGNVIGIVNLFARVNWTFYPFLMVLLGGISNNRGVLAGVMSFVVIWRLLDGYKHEIASLLNLPFDVNWLQYIIFGVLMIVILYYRPEGLIKEKPIETEPLKDLRSKRSEKA</sequence>